<comment type="caution">
    <text evidence="1">The sequence shown here is derived from an EMBL/GenBank/DDBJ whole genome shotgun (WGS) entry which is preliminary data.</text>
</comment>
<evidence type="ECO:0000313" key="1">
    <source>
        <dbReference type="EMBL" id="TDN45615.1"/>
    </source>
</evidence>
<reference evidence="1 2" key="1">
    <citation type="submission" date="2019-03" db="EMBL/GenBank/DDBJ databases">
        <title>Genomic analyses of the natural microbiome of Caenorhabditis elegans.</title>
        <authorList>
            <person name="Samuel B."/>
        </authorList>
    </citation>
    <scope>NUCLEOTIDE SEQUENCE [LARGE SCALE GENOMIC DNA]</scope>
    <source>
        <strain evidence="1 2">JUb65</strain>
    </source>
</reference>
<dbReference type="AlphaFoldDB" id="A0A4R6DL56"/>
<dbReference type="Proteomes" id="UP000295764">
    <property type="component" value="Unassembled WGS sequence"/>
</dbReference>
<sequence>MSGTPRYDRRVPDTSASPTLDLQLTWRGTFGRVRVFDDRVTAETSYERDGLTAVPMDEVDGWRVGPCDFDAVCVEFVTPDDTYRVLLDTSDERLAELALRRVLGTPLPQES</sequence>
<gene>
    <name evidence="1" type="ORF">EDF64_10223</name>
</gene>
<dbReference type="EMBL" id="SNVW01000002">
    <property type="protein sequence ID" value="TDN45615.1"/>
    <property type="molecule type" value="Genomic_DNA"/>
</dbReference>
<protein>
    <submittedName>
        <fullName evidence="1">Uncharacterized protein</fullName>
    </submittedName>
</protein>
<organism evidence="1 2">
    <name type="scientific">Curtobacterium flaccumfaciens</name>
    <dbReference type="NCBI Taxonomy" id="2035"/>
    <lineage>
        <taxon>Bacteria</taxon>
        <taxon>Bacillati</taxon>
        <taxon>Actinomycetota</taxon>
        <taxon>Actinomycetes</taxon>
        <taxon>Micrococcales</taxon>
        <taxon>Microbacteriaceae</taxon>
        <taxon>Curtobacterium</taxon>
    </lineage>
</organism>
<proteinExistence type="predicted"/>
<name>A0A4R6DL56_9MICO</name>
<accession>A0A4R6DL56</accession>
<evidence type="ECO:0000313" key="2">
    <source>
        <dbReference type="Proteomes" id="UP000295764"/>
    </source>
</evidence>